<accession>A0A1Y6D309</accession>
<proteinExistence type="inferred from homology"/>
<evidence type="ECO:0000256" key="4">
    <source>
        <dbReference type="ARBA" id="ARBA00022884"/>
    </source>
</evidence>
<evidence type="ECO:0000313" key="7">
    <source>
        <dbReference type="EMBL" id="SMF96976.1"/>
    </source>
</evidence>
<comment type="function">
    <text evidence="1">This subunit may be involved in monitoring complementarity of crRNA and target RNA.</text>
</comment>
<gene>
    <name evidence="7" type="ORF">SAMN02949497_4390</name>
</gene>
<dbReference type="GO" id="GO:0051607">
    <property type="term" value="P:defense response to virus"/>
    <property type="evidence" value="ECO:0007669"/>
    <property type="project" value="UniProtKB-KW"/>
</dbReference>
<name>A0A1Y6D309_9GAMM</name>
<evidence type="ECO:0000256" key="2">
    <source>
        <dbReference type="ARBA" id="ARBA00006896"/>
    </source>
</evidence>
<dbReference type="NCBIfam" id="TIGR01870">
    <property type="entry name" value="cas_TM1810_Csm2"/>
    <property type="match status" value="1"/>
</dbReference>
<evidence type="ECO:0000256" key="5">
    <source>
        <dbReference type="ARBA" id="ARBA00023118"/>
    </source>
</evidence>
<comment type="similarity">
    <text evidence="2">Belongs to the CRISPR-associated Csm2 family.</text>
</comment>
<sequence>MAKITDDVQFGGSLNPGLFSDVAKEKAEKIAGDERTNKPTQLRRFYDEIVLWETRVGQQPDKFAEYLPFIRMVNAKAAYAEGRKLVNPDFVALMGHTLGQVQDAKTLTHCKLFWEAFMGFYKQVRPKD</sequence>
<evidence type="ECO:0000256" key="6">
    <source>
        <dbReference type="ARBA" id="ARBA00031723"/>
    </source>
</evidence>
<dbReference type="EMBL" id="FXAM01000001">
    <property type="protein sequence ID" value="SMF96976.1"/>
    <property type="molecule type" value="Genomic_DNA"/>
</dbReference>
<keyword evidence="5" id="KW-0051">Antiviral defense</keyword>
<dbReference type="OrthoDB" id="9803002at2"/>
<dbReference type="AlphaFoldDB" id="A0A1Y6D309"/>
<dbReference type="STRING" id="1760988.SAMN02949497_4390"/>
<organism evidence="7 8">
    <name type="scientific">Methylomagnum ishizawai</name>
    <dbReference type="NCBI Taxonomy" id="1760988"/>
    <lineage>
        <taxon>Bacteria</taxon>
        <taxon>Pseudomonadati</taxon>
        <taxon>Pseudomonadota</taxon>
        <taxon>Gammaproteobacteria</taxon>
        <taxon>Methylococcales</taxon>
        <taxon>Methylococcaceae</taxon>
        <taxon>Methylomagnum</taxon>
    </lineage>
</organism>
<keyword evidence="4" id="KW-0694">RNA-binding</keyword>
<dbReference type="Pfam" id="PF03750">
    <property type="entry name" value="Csm2_III-A"/>
    <property type="match status" value="1"/>
</dbReference>
<evidence type="ECO:0000256" key="3">
    <source>
        <dbReference type="ARBA" id="ARBA00016118"/>
    </source>
</evidence>
<dbReference type="RefSeq" id="WP_085215813.1">
    <property type="nucleotide sequence ID" value="NZ_FXAM01000001.1"/>
</dbReference>
<dbReference type="InterPro" id="IPR010149">
    <property type="entry name" value="CRISPR-assoc_prot_Csm2_III-A"/>
</dbReference>
<evidence type="ECO:0000256" key="1">
    <source>
        <dbReference type="ARBA" id="ARBA00003640"/>
    </source>
</evidence>
<protein>
    <recommendedName>
        <fullName evidence="3">CRISPR system Cms protein Csm2</fullName>
    </recommendedName>
    <alternativeName>
        <fullName evidence="6">CRISPR type III A-associated protein Csm2</fullName>
    </alternativeName>
</protein>
<dbReference type="Proteomes" id="UP000192923">
    <property type="component" value="Unassembled WGS sequence"/>
</dbReference>
<reference evidence="7 8" key="1">
    <citation type="submission" date="2016-12" db="EMBL/GenBank/DDBJ databases">
        <authorList>
            <person name="Song W.-J."/>
            <person name="Kurnit D.M."/>
        </authorList>
    </citation>
    <scope>NUCLEOTIDE SEQUENCE [LARGE SCALE GENOMIC DNA]</scope>
    <source>
        <strain evidence="7 8">175</strain>
    </source>
</reference>
<dbReference type="GO" id="GO:0003723">
    <property type="term" value="F:RNA binding"/>
    <property type="evidence" value="ECO:0007669"/>
    <property type="project" value="UniProtKB-KW"/>
</dbReference>
<keyword evidence="8" id="KW-1185">Reference proteome</keyword>
<evidence type="ECO:0000313" key="8">
    <source>
        <dbReference type="Proteomes" id="UP000192923"/>
    </source>
</evidence>